<dbReference type="Pfam" id="PF00636">
    <property type="entry name" value="Ribonuclease_3"/>
    <property type="match status" value="1"/>
</dbReference>
<evidence type="ECO:0000259" key="5">
    <source>
        <dbReference type="SMART" id="SM00535"/>
    </source>
</evidence>
<dbReference type="InterPro" id="IPR000999">
    <property type="entry name" value="RNase_III_dom"/>
</dbReference>
<dbReference type="Proteomes" id="UP000070467">
    <property type="component" value="Unassembled WGS sequence"/>
</dbReference>
<organism evidence="6 7">
    <name type="scientific">Gemelliphila asaccharolytica</name>
    <dbReference type="NCBI Taxonomy" id="502393"/>
    <lineage>
        <taxon>Bacteria</taxon>
        <taxon>Bacillati</taxon>
        <taxon>Bacillota</taxon>
        <taxon>Bacilli</taxon>
        <taxon>Bacillales</taxon>
        <taxon>Gemellaceae</taxon>
        <taxon>Gemelliphila</taxon>
    </lineage>
</organism>
<proteinExistence type="inferred from homology"/>
<dbReference type="EMBL" id="LSDB01000012">
    <property type="protein sequence ID" value="KXB58410.1"/>
    <property type="molecule type" value="Genomic_DNA"/>
</dbReference>
<dbReference type="PANTHER" id="PTHR34276:SF1">
    <property type="entry name" value="MINI-RIBONUCLEASE 3"/>
    <property type="match status" value="1"/>
</dbReference>
<dbReference type="PIRSF" id="PIRSF005520">
    <property type="entry name" value="UCP005520"/>
    <property type="match status" value="1"/>
</dbReference>
<keyword evidence="4" id="KW-0963">Cytoplasm</keyword>
<dbReference type="SMART" id="SM00535">
    <property type="entry name" value="RIBOc"/>
    <property type="match status" value="1"/>
</dbReference>
<dbReference type="InterPro" id="IPR008226">
    <property type="entry name" value="Mini3_fam"/>
</dbReference>
<dbReference type="CDD" id="cd00593">
    <property type="entry name" value="RIBOc"/>
    <property type="match status" value="1"/>
</dbReference>
<keyword evidence="7" id="KW-1185">Reference proteome</keyword>
<keyword evidence="1 4" id="KW-0540">Nuclease</keyword>
<keyword evidence="4" id="KW-0699">rRNA-binding</keyword>
<evidence type="ECO:0000313" key="6">
    <source>
        <dbReference type="EMBL" id="KXB58410.1"/>
    </source>
</evidence>
<keyword evidence="3 4" id="KW-0378">Hydrolase</keyword>
<comment type="cofactor">
    <cofactor evidence="4">
        <name>Mg(2+)</name>
        <dbReference type="ChEBI" id="CHEBI:18420"/>
    </cofactor>
</comment>
<comment type="subunit">
    <text evidence="4">Homodimer.</text>
</comment>
<evidence type="ECO:0000256" key="3">
    <source>
        <dbReference type="ARBA" id="ARBA00022801"/>
    </source>
</evidence>
<comment type="function">
    <text evidence="4">Involved in correct processing of both the 5' and 3' ends of 23S rRNA precursor. Processes 30S rRNA precursor transcript even in absence of ribonuclease 3 (Rnc); Rnc processes 30S rRNA into smaller rRNA precursors.</text>
</comment>
<accession>A0ABR5TMA1</accession>
<keyword evidence="4" id="KW-0460">Magnesium</keyword>
<name>A0ABR5TMA1_9BACL</name>
<protein>
    <recommendedName>
        <fullName evidence="4">Mini-ribonuclease 3</fullName>
        <shortName evidence="4">Mini-3</shortName>
        <shortName evidence="4">Mini-RNase 3</shortName>
        <ecNumber evidence="4">3.1.26.-</ecNumber>
    </recommendedName>
    <alternativeName>
        <fullName evidence="4">Mini-RNase III</fullName>
        <shortName evidence="4">Mini-III</shortName>
    </alternativeName>
</protein>
<keyword evidence="2 4" id="KW-0255">Endonuclease</keyword>
<dbReference type="SUPFAM" id="SSF69065">
    <property type="entry name" value="RNase III domain-like"/>
    <property type="match status" value="1"/>
</dbReference>
<comment type="similarity">
    <text evidence="4">Belongs to the MrnC RNase family.</text>
</comment>
<evidence type="ECO:0000256" key="4">
    <source>
        <dbReference type="HAMAP-Rule" id="MF_01468"/>
    </source>
</evidence>
<dbReference type="HAMAP" id="MF_01468">
    <property type="entry name" value="RNase_Mini_III"/>
    <property type="match status" value="1"/>
</dbReference>
<sequence>MEKNIKLNLKKENIKDIEFLQGLQLAYIGDSIYDILAREYIMKTSISKIKDLHQKVSEIVRATSQSKFAKKLLEKELLNKEEISIFRRGKNQKINTKAKNATIIEYKNATGLEAVFGYLYLKKDFDRLEEIFTNIIEEYEKGKN</sequence>
<evidence type="ECO:0000256" key="2">
    <source>
        <dbReference type="ARBA" id="ARBA00022759"/>
    </source>
</evidence>
<dbReference type="InterPro" id="IPR036389">
    <property type="entry name" value="RNase_III_sf"/>
</dbReference>
<dbReference type="Gene3D" id="1.10.1520.10">
    <property type="entry name" value="Ribonuclease III domain"/>
    <property type="match status" value="1"/>
</dbReference>
<dbReference type="RefSeq" id="WP_066129600.1">
    <property type="nucleotide sequence ID" value="NZ_KQ959865.1"/>
</dbReference>
<dbReference type="EC" id="3.1.26.-" evidence="4"/>
<reference evidence="6 7" key="1">
    <citation type="submission" date="2016-01" db="EMBL/GenBank/DDBJ databases">
        <authorList>
            <person name="Mitreva M."/>
            <person name="Pepin K.H."/>
            <person name="Mihindukulasuriya K.A."/>
            <person name="Fulton R."/>
            <person name="Fronick C."/>
            <person name="O'Laughlin M."/>
            <person name="Miner T."/>
            <person name="Herter B."/>
            <person name="Rosa B.A."/>
            <person name="Cordes M."/>
            <person name="Tomlinson C."/>
            <person name="Wollam A."/>
            <person name="Palsikar V.B."/>
            <person name="Mardis E.R."/>
            <person name="Wilson R.K."/>
        </authorList>
    </citation>
    <scope>NUCLEOTIDE SEQUENCE [LARGE SCALE GENOMIC DNA]</scope>
    <source>
        <strain evidence="6 7">KA00071</strain>
    </source>
</reference>
<gene>
    <name evidence="4" type="primary">mrnC</name>
    <name evidence="6" type="ORF">HMPREF1871_00488</name>
</gene>
<keyword evidence="4" id="KW-0698">rRNA processing</keyword>
<feature type="active site" evidence="4">
    <location>
        <position position="30"/>
    </location>
</feature>
<comment type="caution">
    <text evidence="6">The sequence shown here is derived from an EMBL/GenBank/DDBJ whole genome shotgun (WGS) entry which is preliminary data.</text>
</comment>
<evidence type="ECO:0000313" key="7">
    <source>
        <dbReference type="Proteomes" id="UP000070467"/>
    </source>
</evidence>
<comment type="subcellular location">
    <subcellularLocation>
        <location evidence="4">Cytoplasm</location>
    </subcellularLocation>
</comment>
<keyword evidence="4" id="KW-0694">RNA-binding</keyword>
<feature type="domain" description="RNase III" evidence="5">
    <location>
        <begin position="8"/>
        <end position="144"/>
    </location>
</feature>
<dbReference type="PANTHER" id="PTHR34276">
    <property type="entry name" value="MINI-RIBONUCLEASE 3"/>
    <property type="match status" value="1"/>
</dbReference>
<evidence type="ECO:0000256" key="1">
    <source>
        <dbReference type="ARBA" id="ARBA00022722"/>
    </source>
</evidence>
<keyword evidence="4" id="KW-0690">Ribosome biogenesis</keyword>